<evidence type="ECO:0000256" key="1">
    <source>
        <dbReference type="SAM" id="MobiDB-lite"/>
    </source>
</evidence>
<gene>
    <name evidence="2" type="ORF">LCGC14_1732900</name>
</gene>
<name>A0A0F9H900_9ZZZZ</name>
<feature type="region of interest" description="Disordered" evidence="1">
    <location>
        <begin position="98"/>
        <end position="129"/>
    </location>
</feature>
<feature type="compositionally biased region" description="Basic and acidic residues" evidence="1">
    <location>
        <begin position="108"/>
        <end position="129"/>
    </location>
</feature>
<proteinExistence type="predicted"/>
<feature type="non-terminal residue" evidence="2">
    <location>
        <position position="164"/>
    </location>
</feature>
<comment type="caution">
    <text evidence="2">The sequence shown here is derived from an EMBL/GenBank/DDBJ whole genome shotgun (WGS) entry which is preliminary data.</text>
</comment>
<reference evidence="2" key="1">
    <citation type="journal article" date="2015" name="Nature">
        <title>Complex archaea that bridge the gap between prokaryotes and eukaryotes.</title>
        <authorList>
            <person name="Spang A."/>
            <person name="Saw J.H."/>
            <person name="Jorgensen S.L."/>
            <person name="Zaremba-Niedzwiedzka K."/>
            <person name="Martijn J."/>
            <person name="Lind A.E."/>
            <person name="van Eijk R."/>
            <person name="Schleper C."/>
            <person name="Guy L."/>
            <person name="Ettema T.J."/>
        </authorList>
    </citation>
    <scope>NUCLEOTIDE SEQUENCE</scope>
</reference>
<dbReference type="EMBL" id="LAZR01015750">
    <property type="protein sequence ID" value="KKM07535.1"/>
    <property type="molecule type" value="Genomic_DNA"/>
</dbReference>
<feature type="region of interest" description="Disordered" evidence="1">
    <location>
        <begin position="1"/>
        <end position="21"/>
    </location>
</feature>
<protein>
    <submittedName>
        <fullName evidence="2">Uncharacterized protein</fullName>
    </submittedName>
</protein>
<sequence>MAEIDTEQREPAEGEKCTHDEGEKCDMCLVAEAPSFAGGAQTFAEYDDFVLAAQIERDVTTESIIFEDLSRNVMRDETLDLADKAGRIKQLATELQGRVASAQTGQRGETKEVDGQDLGRADFADQGEADKSATWTLPLTHMPGGVDQGHVANAITALEPGDER</sequence>
<evidence type="ECO:0000313" key="2">
    <source>
        <dbReference type="EMBL" id="KKM07535.1"/>
    </source>
</evidence>
<accession>A0A0F9H900</accession>
<dbReference type="AlphaFoldDB" id="A0A0F9H900"/>
<organism evidence="2">
    <name type="scientific">marine sediment metagenome</name>
    <dbReference type="NCBI Taxonomy" id="412755"/>
    <lineage>
        <taxon>unclassified sequences</taxon>
        <taxon>metagenomes</taxon>
        <taxon>ecological metagenomes</taxon>
    </lineage>
</organism>